<dbReference type="Proteomes" id="UP000236311">
    <property type="component" value="Unassembled WGS sequence"/>
</dbReference>
<keyword evidence="1" id="KW-0472">Membrane</keyword>
<feature type="transmembrane region" description="Helical" evidence="1">
    <location>
        <begin position="154"/>
        <end position="172"/>
    </location>
</feature>
<evidence type="ECO:0000313" key="3">
    <source>
        <dbReference type="EMBL" id="SOY27900.1"/>
    </source>
</evidence>
<accession>A0A2K4ZBS9</accession>
<feature type="transmembrane region" description="Helical" evidence="1">
    <location>
        <begin position="214"/>
        <end position="232"/>
    </location>
</feature>
<feature type="transmembrane region" description="Helical" evidence="1">
    <location>
        <begin position="308"/>
        <end position="329"/>
    </location>
</feature>
<keyword evidence="3" id="KW-0012">Acyltransferase</keyword>
<dbReference type="PANTHER" id="PTHR23028:SF131">
    <property type="entry name" value="BLR2367 PROTEIN"/>
    <property type="match status" value="1"/>
</dbReference>
<evidence type="ECO:0000313" key="4">
    <source>
        <dbReference type="Proteomes" id="UP000236311"/>
    </source>
</evidence>
<name>A0A2K4ZBS9_9FIRM</name>
<sequence length="349" mass="39193">MEEEKLPDFHQMHFDSIQVLRGITAVFIILEHIRFLNCGAFGVDIFFCISGFMIMFSTHRDGRHFLAKRLIRILPLYYLMTVGTFILLLLFPTMFQQTNADPVFLLKSLCFVPFDIGGGVLQPLMRIGWTVNCELFFYLIFGIALGISHRFRGLFCSLFLIATILIARLVPAPPAALAFYGNPVMLEFIYGILAYYAAWGLYRLYRTRKLPRACLLLGFPGCLGCLWGLLITKPHINILGFRRPILWGLPALLIVLCAFLAGLSAKKMPGPLVRLGNISFSLYLMHYYPVMLLDRAVFDFSVCSSRALAGTAVAIAVSVGLALVSHALIEVRLSNWLRGRLLTPPPPKP</sequence>
<evidence type="ECO:0000259" key="2">
    <source>
        <dbReference type="Pfam" id="PF01757"/>
    </source>
</evidence>
<feature type="transmembrane region" description="Helical" evidence="1">
    <location>
        <begin position="184"/>
        <end position="202"/>
    </location>
</feature>
<keyword evidence="4" id="KW-1185">Reference proteome</keyword>
<dbReference type="GO" id="GO:0000271">
    <property type="term" value="P:polysaccharide biosynthetic process"/>
    <property type="evidence" value="ECO:0007669"/>
    <property type="project" value="TreeGrafter"/>
</dbReference>
<dbReference type="Pfam" id="PF01757">
    <property type="entry name" value="Acyl_transf_3"/>
    <property type="match status" value="1"/>
</dbReference>
<feature type="transmembrane region" description="Helical" evidence="1">
    <location>
        <begin position="272"/>
        <end position="288"/>
    </location>
</feature>
<dbReference type="AlphaFoldDB" id="A0A2K4ZBS9"/>
<protein>
    <submittedName>
        <fullName evidence="3">Acyltransferase family protein</fullName>
    </submittedName>
</protein>
<feature type="domain" description="Acyltransferase 3" evidence="2">
    <location>
        <begin position="15"/>
        <end position="321"/>
    </location>
</feature>
<dbReference type="InterPro" id="IPR050879">
    <property type="entry name" value="Acyltransferase_3"/>
</dbReference>
<gene>
    <name evidence="3" type="ORF">AMURIS_00605</name>
</gene>
<reference evidence="3 4" key="1">
    <citation type="submission" date="2018-01" db="EMBL/GenBank/DDBJ databases">
        <authorList>
            <person name="Gaut B.S."/>
            <person name="Morton B.R."/>
            <person name="Clegg M.T."/>
            <person name="Duvall M.R."/>
        </authorList>
    </citation>
    <scope>NUCLEOTIDE SEQUENCE [LARGE SCALE GENOMIC DNA]</scope>
    <source>
        <strain evidence="3">GP69</strain>
    </source>
</reference>
<feature type="transmembrane region" description="Helical" evidence="1">
    <location>
        <begin position="76"/>
        <end position="95"/>
    </location>
</feature>
<proteinExistence type="predicted"/>
<feature type="transmembrane region" description="Helical" evidence="1">
    <location>
        <begin position="244"/>
        <end position="265"/>
    </location>
</feature>
<keyword evidence="1" id="KW-1133">Transmembrane helix</keyword>
<keyword evidence="3" id="KW-0808">Transferase</keyword>
<dbReference type="EMBL" id="OFSM01000003">
    <property type="protein sequence ID" value="SOY27900.1"/>
    <property type="molecule type" value="Genomic_DNA"/>
</dbReference>
<evidence type="ECO:0000256" key="1">
    <source>
        <dbReference type="SAM" id="Phobius"/>
    </source>
</evidence>
<feature type="transmembrane region" description="Helical" evidence="1">
    <location>
        <begin position="33"/>
        <end position="56"/>
    </location>
</feature>
<dbReference type="GO" id="GO:0016020">
    <property type="term" value="C:membrane"/>
    <property type="evidence" value="ECO:0007669"/>
    <property type="project" value="TreeGrafter"/>
</dbReference>
<organism evidence="3 4">
    <name type="scientific">Acetatifactor muris</name>
    <dbReference type="NCBI Taxonomy" id="879566"/>
    <lineage>
        <taxon>Bacteria</taxon>
        <taxon>Bacillati</taxon>
        <taxon>Bacillota</taxon>
        <taxon>Clostridia</taxon>
        <taxon>Lachnospirales</taxon>
        <taxon>Lachnospiraceae</taxon>
        <taxon>Acetatifactor</taxon>
    </lineage>
</organism>
<dbReference type="PANTHER" id="PTHR23028">
    <property type="entry name" value="ACETYLTRANSFERASE"/>
    <property type="match status" value="1"/>
</dbReference>
<dbReference type="InterPro" id="IPR002656">
    <property type="entry name" value="Acyl_transf_3_dom"/>
</dbReference>
<keyword evidence="1" id="KW-0812">Transmembrane</keyword>
<feature type="transmembrane region" description="Helical" evidence="1">
    <location>
        <begin position="127"/>
        <end position="147"/>
    </location>
</feature>
<dbReference type="GO" id="GO:0016747">
    <property type="term" value="F:acyltransferase activity, transferring groups other than amino-acyl groups"/>
    <property type="evidence" value="ECO:0007669"/>
    <property type="project" value="InterPro"/>
</dbReference>